<organism evidence="2 3">
    <name type="scientific">Paramuricea clavata</name>
    <name type="common">Red gorgonian</name>
    <name type="synonym">Violescent sea-whip</name>
    <dbReference type="NCBI Taxonomy" id="317549"/>
    <lineage>
        <taxon>Eukaryota</taxon>
        <taxon>Metazoa</taxon>
        <taxon>Cnidaria</taxon>
        <taxon>Anthozoa</taxon>
        <taxon>Octocorallia</taxon>
        <taxon>Malacalcyonacea</taxon>
        <taxon>Plexauridae</taxon>
        <taxon>Paramuricea</taxon>
    </lineage>
</organism>
<dbReference type="Gene3D" id="1.10.10.60">
    <property type="entry name" value="Homeodomain-like"/>
    <property type="match status" value="1"/>
</dbReference>
<proteinExistence type="predicted"/>
<dbReference type="Pfam" id="PF13837">
    <property type="entry name" value="Myb_DNA-bind_4"/>
    <property type="match status" value="1"/>
</dbReference>
<dbReference type="Proteomes" id="UP001152795">
    <property type="component" value="Unassembled WGS sequence"/>
</dbReference>
<dbReference type="EMBL" id="CACRXK020002295">
    <property type="protein sequence ID" value="CAB3993622.1"/>
    <property type="molecule type" value="Genomic_DNA"/>
</dbReference>
<dbReference type="PANTHER" id="PTHR47595">
    <property type="entry name" value="HEAT SHOCK 70 KDA PROTEIN 14"/>
    <property type="match status" value="1"/>
</dbReference>
<sequence length="363" mass="41657">MAAVKRNRGKVWSNEATKTLLNLWCDEAIQVAFDQSKGSKESSKVYQRLLDQLRAKGFSDFTLKEVVNKMKKLRQKYKAEKDKTKKSGNGRSNKWVFFEQMDRFLSQRHNITPVALVDTMAESEKMDHQSDSLDDDQSLVDNLMDKYGEGSTQIHKCQTCEYEKKIYSGGTHITEGGSLMVYAEEDEFVCPNCDPSAVDGNDSDAGVPEVNDPKLENKEEKDMIKEESTTDKKIGARKKRKSTVEKSMEVAFNQFKETAKDDFERYKKFEQARLDKEHQFYMEQARLENERRKEEREHELKIFGMMIGSINQSGQNLSSPASTFCSQPFANVQKQTNIGNSYGCDAQDVTRYNLDGDKTYVDL</sequence>
<name>A0A7D9HV90_PARCT</name>
<reference evidence="2" key="1">
    <citation type="submission" date="2020-04" db="EMBL/GenBank/DDBJ databases">
        <authorList>
            <person name="Alioto T."/>
            <person name="Alioto T."/>
            <person name="Gomez Garrido J."/>
        </authorList>
    </citation>
    <scope>NUCLEOTIDE SEQUENCE</scope>
    <source>
        <strain evidence="2">A484AB</strain>
    </source>
</reference>
<protein>
    <submittedName>
        <fullName evidence="2">Uncharacterized protein</fullName>
    </submittedName>
</protein>
<keyword evidence="3" id="KW-1185">Reference proteome</keyword>
<comment type="caution">
    <text evidence="2">The sequence shown here is derived from an EMBL/GenBank/DDBJ whole genome shotgun (WGS) entry which is preliminary data.</text>
</comment>
<dbReference type="PANTHER" id="PTHR47595:SF1">
    <property type="entry name" value="MYB_SANT-LIKE DNA-BINDING DOMAIN-CONTAINING PROTEIN"/>
    <property type="match status" value="1"/>
</dbReference>
<evidence type="ECO:0000313" key="2">
    <source>
        <dbReference type="EMBL" id="CAB3993622.1"/>
    </source>
</evidence>
<evidence type="ECO:0000256" key="1">
    <source>
        <dbReference type="SAM" id="MobiDB-lite"/>
    </source>
</evidence>
<dbReference type="InterPro" id="IPR044822">
    <property type="entry name" value="Myb_DNA-bind_4"/>
</dbReference>
<evidence type="ECO:0000313" key="3">
    <source>
        <dbReference type="Proteomes" id="UP001152795"/>
    </source>
</evidence>
<accession>A0A7D9HV90</accession>
<dbReference type="AlphaFoldDB" id="A0A7D9HV90"/>
<gene>
    <name evidence="2" type="ORF">PACLA_8A035593</name>
</gene>
<feature type="compositionally biased region" description="Basic and acidic residues" evidence="1">
    <location>
        <begin position="211"/>
        <end position="234"/>
    </location>
</feature>
<feature type="region of interest" description="Disordered" evidence="1">
    <location>
        <begin position="197"/>
        <end position="239"/>
    </location>
</feature>